<organism evidence="1 2">
    <name type="scientific">Emticicia oligotrophica (strain DSM 17448 / CIP 109782 / MTCC 6937 / GPTSA100-15)</name>
    <dbReference type="NCBI Taxonomy" id="929562"/>
    <lineage>
        <taxon>Bacteria</taxon>
        <taxon>Pseudomonadati</taxon>
        <taxon>Bacteroidota</taxon>
        <taxon>Cytophagia</taxon>
        <taxon>Cytophagales</taxon>
        <taxon>Leadbetterellaceae</taxon>
        <taxon>Emticicia</taxon>
    </lineage>
</organism>
<sequence>MKILLVFWGLLFISTFSFAQLDSYRSKSTFVTTISLNKTKPPIFNKVIFPANTLSIAQYLQKKRDCYYLLTSQTSICFNPEINIEPLTKQTKILFFKMKMWGWFVGRNK</sequence>
<dbReference type="Proteomes" id="UP000002875">
    <property type="component" value="Chromosome"/>
</dbReference>
<keyword evidence="2" id="KW-1185">Reference proteome</keyword>
<reference evidence="1 2" key="1">
    <citation type="submission" date="2011-07" db="EMBL/GenBank/DDBJ databases">
        <title>The complete genome of chromosome of Emticicia oligotrophica DSM 17448.</title>
        <authorList>
            <consortium name="US DOE Joint Genome Institute (JGI-PGF)"/>
            <person name="Lucas S."/>
            <person name="Han J."/>
            <person name="Lapidus A."/>
            <person name="Bruce D."/>
            <person name="Goodwin L."/>
            <person name="Pitluck S."/>
            <person name="Peters L."/>
            <person name="Kyrpides N."/>
            <person name="Mavromatis K."/>
            <person name="Ivanova N."/>
            <person name="Ovchinnikova G."/>
            <person name="Teshima H."/>
            <person name="Detter J.C."/>
            <person name="Tapia R."/>
            <person name="Han C."/>
            <person name="Land M."/>
            <person name="Hauser L."/>
            <person name="Markowitz V."/>
            <person name="Cheng J.-F."/>
            <person name="Hugenholtz P."/>
            <person name="Woyke T."/>
            <person name="Wu D."/>
            <person name="Tindall B."/>
            <person name="Pomrenke H."/>
            <person name="Brambilla E."/>
            <person name="Klenk H.-P."/>
            <person name="Eisen J.A."/>
        </authorList>
    </citation>
    <scope>NUCLEOTIDE SEQUENCE [LARGE SCALE GENOMIC DNA]</scope>
    <source>
        <strain evidence="1 2">DSM 17448</strain>
    </source>
</reference>
<gene>
    <name evidence="1" type="ordered locus">Emtol_3295</name>
</gene>
<evidence type="ECO:0000313" key="1">
    <source>
        <dbReference type="EMBL" id="AFK04424.1"/>
    </source>
</evidence>
<dbReference type="RefSeq" id="WP_015030118.1">
    <property type="nucleotide sequence ID" value="NC_018748.1"/>
</dbReference>
<name>A0ABN4APY6_EMTOG</name>
<dbReference type="EMBL" id="CP002961">
    <property type="protein sequence ID" value="AFK04424.1"/>
    <property type="molecule type" value="Genomic_DNA"/>
</dbReference>
<evidence type="ECO:0000313" key="2">
    <source>
        <dbReference type="Proteomes" id="UP000002875"/>
    </source>
</evidence>
<protein>
    <submittedName>
        <fullName evidence="1">Uncharacterized protein</fullName>
    </submittedName>
</protein>
<accession>A0ABN4APY6</accession>
<proteinExistence type="predicted"/>